<dbReference type="InterPro" id="IPR036895">
    <property type="entry name" value="Uracil-DNA_glycosylase-like_sf"/>
</dbReference>
<accession>A0A1G8D5L7</accession>
<protein>
    <submittedName>
        <fullName evidence="2">Hypoxanthine-DNA glycosylase</fullName>
    </submittedName>
</protein>
<dbReference type="InterPro" id="IPR026353">
    <property type="entry name" value="Hypoxan-DNA_Glyclase"/>
</dbReference>
<evidence type="ECO:0000313" key="2">
    <source>
        <dbReference type="EMBL" id="SDH53067.1"/>
    </source>
</evidence>
<dbReference type="AlphaFoldDB" id="A0A1G8D5L7"/>
<dbReference type="SUPFAM" id="SSF52141">
    <property type="entry name" value="Uracil-DNA glycosylase-like"/>
    <property type="match status" value="1"/>
</dbReference>
<name>A0A1G8D5L7_9FLAO</name>
<sequence>MRIASFEPLIGDDATVLVLGTMPSVKSLEGQEYYGNRQNAFWPILFGVFEEEMTTDYERKKELLRRHRIALWDVLQSCEREGSLDSKIKGEEPNDIVGLLKAYPTIKTIVFSSQKAAQYFKKYIGTIEGITFVTMPSPSGANARMSLQDKLNHWKTLKSFI</sequence>
<dbReference type="Gene3D" id="3.40.470.10">
    <property type="entry name" value="Uracil-DNA glycosylase-like domain"/>
    <property type="match status" value="1"/>
</dbReference>
<dbReference type="Proteomes" id="UP000243588">
    <property type="component" value="Unassembled WGS sequence"/>
</dbReference>
<proteinExistence type="predicted"/>
<evidence type="ECO:0000259" key="1">
    <source>
        <dbReference type="Pfam" id="PF03167"/>
    </source>
</evidence>
<dbReference type="InterPro" id="IPR005122">
    <property type="entry name" value="Uracil-DNA_glycosylase-like"/>
</dbReference>
<organism evidence="2 3">
    <name type="scientific">Myroides phaeus</name>
    <dbReference type="NCBI Taxonomy" id="702745"/>
    <lineage>
        <taxon>Bacteria</taxon>
        <taxon>Pseudomonadati</taxon>
        <taxon>Bacteroidota</taxon>
        <taxon>Flavobacteriia</taxon>
        <taxon>Flavobacteriales</taxon>
        <taxon>Flavobacteriaceae</taxon>
        <taxon>Myroides</taxon>
    </lineage>
</organism>
<gene>
    <name evidence="2" type="ORF">SAMN05421818_1067</name>
</gene>
<reference evidence="3" key="1">
    <citation type="submission" date="2016-10" db="EMBL/GenBank/DDBJ databases">
        <authorList>
            <person name="Varghese N."/>
            <person name="Submissions S."/>
        </authorList>
    </citation>
    <scope>NUCLEOTIDE SEQUENCE [LARGE SCALE GENOMIC DNA]</scope>
    <source>
        <strain evidence="3">DSM 23313</strain>
    </source>
</reference>
<dbReference type="EMBL" id="FNDQ01000006">
    <property type="protein sequence ID" value="SDH53067.1"/>
    <property type="molecule type" value="Genomic_DNA"/>
</dbReference>
<feature type="domain" description="Uracil-DNA glycosylase-like" evidence="1">
    <location>
        <begin position="12"/>
        <end position="156"/>
    </location>
</feature>
<dbReference type="Pfam" id="PF03167">
    <property type="entry name" value="UDG"/>
    <property type="match status" value="1"/>
</dbReference>
<dbReference type="NCBIfam" id="TIGR04274">
    <property type="entry name" value="hypoxanDNAglyco"/>
    <property type="match status" value="1"/>
</dbReference>
<evidence type="ECO:0000313" key="3">
    <source>
        <dbReference type="Proteomes" id="UP000243588"/>
    </source>
</evidence>
<keyword evidence="3" id="KW-1185">Reference proteome</keyword>
<dbReference type="STRING" id="702745.SAMN05421818_1067"/>
<dbReference type="CDD" id="cd10032">
    <property type="entry name" value="UDG-F6_HDG"/>
    <property type="match status" value="1"/>
</dbReference>